<comment type="caution">
    <text evidence="2">The sequence shown here is derived from an EMBL/GenBank/DDBJ whole genome shotgun (WGS) entry which is preliminary data.</text>
</comment>
<organism evidence="2 3">
    <name type="scientific">Aliivibrio sifiae</name>
    <dbReference type="NCBI Taxonomy" id="566293"/>
    <lineage>
        <taxon>Bacteria</taxon>
        <taxon>Pseudomonadati</taxon>
        <taxon>Pseudomonadota</taxon>
        <taxon>Gammaproteobacteria</taxon>
        <taxon>Vibrionales</taxon>
        <taxon>Vibrionaceae</taxon>
        <taxon>Aliivibrio</taxon>
    </lineage>
</organism>
<dbReference type="RefSeq" id="WP_258132411.1">
    <property type="nucleotide sequence ID" value="NZ_CAWNRT010000001.1"/>
</dbReference>
<keyword evidence="1" id="KW-0812">Transmembrane</keyword>
<dbReference type="Gene3D" id="3.30.700.10">
    <property type="entry name" value="Glycoprotein, Type 4 Pilin"/>
    <property type="match status" value="1"/>
</dbReference>
<dbReference type="InterPro" id="IPR045584">
    <property type="entry name" value="Pilin-like"/>
</dbReference>
<dbReference type="InterPro" id="IPR012902">
    <property type="entry name" value="N_methyl_site"/>
</dbReference>
<accession>A0A2S7XAG8</accession>
<dbReference type="Pfam" id="PF07963">
    <property type="entry name" value="N_methyl"/>
    <property type="match status" value="1"/>
</dbReference>
<evidence type="ECO:0000256" key="1">
    <source>
        <dbReference type="SAM" id="Phobius"/>
    </source>
</evidence>
<keyword evidence="1" id="KW-1133">Transmembrane helix</keyword>
<reference evidence="2 3" key="1">
    <citation type="submission" date="2016-12" db="EMBL/GenBank/DDBJ databases">
        <title>Diversity of luminous bacteria.</title>
        <authorList>
            <person name="Yoshizawa S."/>
            <person name="Kogure K."/>
        </authorList>
    </citation>
    <scope>NUCLEOTIDE SEQUENCE [LARGE SCALE GENOMIC DNA]</scope>
    <source>
        <strain evidence="2 3">ATCC 33715</strain>
    </source>
</reference>
<dbReference type="SUPFAM" id="SSF54523">
    <property type="entry name" value="Pili subunits"/>
    <property type="match status" value="1"/>
</dbReference>
<proteinExistence type="predicted"/>
<keyword evidence="1" id="KW-0472">Membrane</keyword>
<dbReference type="Proteomes" id="UP000239263">
    <property type="component" value="Unassembled WGS sequence"/>
</dbReference>
<dbReference type="EMBL" id="MSCO01000001">
    <property type="protein sequence ID" value="PQJ88267.1"/>
    <property type="molecule type" value="Genomic_DNA"/>
</dbReference>
<protein>
    <submittedName>
        <fullName evidence="2">MSHA biogenesis protein MshC</fullName>
    </submittedName>
</protein>
<sequence>MMIFPLVVSLQKQPIKTKGFTLVELVVVIVILAIIAIYTSSKYMGASRFSSTAAQEQVVSILRQVQIAAMQTNAPDNSDSCRSILMTTSKFGVSQSCQSQGMSSAALSDYSKDTDQQQLELIKLSYAFNSISGAVSELSFDLLGRPITKVTSSVSSSLCTASDCRITITTPSSNESRSVCINSEGFIYRSTQGGGCQI</sequence>
<evidence type="ECO:0000313" key="3">
    <source>
        <dbReference type="Proteomes" id="UP000239263"/>
    </source>
</evidence>
<dbReference type="AlphaFoldDB" id="A0A2S7XAG8"/>
<gene>
    <name evidence="2" type="ORF">BTO22_01130</name>
</gene>
<dbReference type="NCBIfam" id="TIGR02532">
    <property type="entry name" value="IV_pilin_GFxxxE"/>
    <property type="match status" value="1"/>
</dbReference>
<feature type="transmembrane region" description="Helical" evidence="1">
    <location>
        <begin position="20"/>
        <end position="39"/>
    </location>
</feature>
<evidence type="ECO:0000313" key="2">
    <source>
        <dbReference type="EMBL" id="PQJ88267.1"/>
    </source>
</evidence>
<name>A0A2S7XAG8_9GAMM</name>